<dbReference type="STRING" id="111780.Sta7437_1370"/>
<dbReference type="OrthoDB" id="514226at2"/>
<dbReference type="Pfam" id="PF11691">
    <property type="entry name" value="DUF3288"/>
    <property type="match status" value="1"/>
</dbReference>
<dbReference type="eggNOG" id="ENOG5032Y24">
    <property type="taxonomic scope" value="Bacteria"/>
</dbReference>
<gene>
    <name evidence="1" type="ordered locus">Sta7437_1370</name>
</gene>
<evidence type="ECO:0008006" key="3">
    <source>
        <dbReference type="Google" id="ProtNLM"/>
    </source>
</evidence>
<accession>K9XTE4</accession>
<proteinExistence type="predicted"/>
<dbReference type="InterPro" id="IPR021705">
    <property type="entry name" value="DUF3288"/>
</dbReference>
<organism evidence="1 2">
    <name type="scientific">Stanieria cyanosphaera (strain ATCC 29371 / PCC 7437)</name>
    <dbReference type="NCBI Taxonomy" id="111780"/>
    <lineage>
        <taxon>Bacteria</taxon>
        <taxon>Bacillati</taxon>
        <taxon>Cyanobacteriota</taxon>
        <taxon>Cyanophyceae</taxon>
        <taxon>Pleurocapsales</taxon>
        <taxon>Dermocarpellaceae</taxon>
        <taxon>Stanieria</taxon>
    </lineage>
</organism>
<protein>
    <recommendedName>
        <fullName evidence="3">DUF3288 domain-containing protein</fullName>
    </recommendedName>
</protein>
<dbReference type="Proteomes" id="UP000010473">
    <property type="component" value="Chromosome"/>
</dbReference>
<sequence>MSNQDQIHPREKSDRVVIDNLLNAQPNDYHLVELARLRIRYHNFPGAREIQKDLDRVLQQWQLTEAQLYAKTREIHENGQVYRRKIKDQDQQDWT</sequence>
<dbReference type="HOGENOM" id="CLU_160065_1_0_3"/>
<evidence type="ECO:0000313" key="2">
    <source>
        <dbReference type="Proteomes" id="UP000010473"/>
    </source>
</evidence>
<dbReference type="EMBL" id="CP003653">
    <property type="protein sequence ID" value="AFZ34937.1"/>
    <property type="molecule type" value="Genomic_DNA"/>
</dbReference>
<dbReference type="RefSeq" id="WP_015192609.1">
    <property type="nucleotide sequence ID" value="NC_019748.1"/>
</dbReference>
<dbReference type="KEGG" id="scs:Sta7437_1370"/>
<name>K9XTE4_STAC7</name>
<dbReference type="AlphaFoldDB" id="K9XTE4"/>
<keyword evidence="2" id="KW-1185">Reference proteome</keyword>
<reference evidence="2" key="1">
    <citation type="journal article" date="2013" name="Proc. Natl. Acad. Sci. U.S.A.">
        <title>Improving the coverage of the cyanobacterial phylum using diversity-driven genome sequencing.</title>
        <authorList>
            <person name="Shih P.M."/>
            <person name="Wu D."/>
            <person name="Latifi A."/>
            <person name="Axen S.D."/>
            <person name="Fewer D.P."/>
            <person name="Talla E."/>
            <person name="Calteau A."/>
            <person name="Cai F."/>
            <person name="Tandeau de Marsac N."/>
            <person name="Rippka R."/>
            <person name="Herdman M."/>
            <person name="Sivonen K."/>
            <person name="Coursin T."/>
            <person name="Laurent T."/>
            <person name="Goodwin L."/>
            <person name="Nolan M."/>
            <person name="Davenport K.W."/>
            <person name="Han C.S."/>
            <person name="Rubin E.M."/>
            <person name="Eisen J.A."/>
            <person name="Woyke T."/>
            <person name="Gugger M."/>
            <person name="Kerfeld C.A."/>
        </authorList>
    </citation>
    <scope>NUCLEOTIDE SEQUENCE [LARGE SCALE GENOMIC DNA]</scope>
    <source>
        <strain evidence="2">ATCC 29371 / PCC 7437</strain>
    </source>
</reference>
<evidence type="ECO:0000313" key="1">
    <source>
        <dbReference type="EMBL" id="AFZ34937.1"/>
    </source>
</evidence>